<dbReference type="PANTHER" id="PTHR13675">
    <property type="entry name" value="LYR MOTIF-CONTAINING PROTEIN 2"/>
    <property type="match status" value="1"/>
</dbReference>
<proteinExistence type="inferred from homology"/>
<keyword evidence="2" id="KW-0496">Mitochondrion</keyword>
<feature type="domain" description="Complex 1 LYR protein" evidence="6">
    <location>
        <begin position="12"/>
        <end position="72"/>
    </location>
</feature>
<feature type="region of interest" description="Disordered" evidence="5">
    <location>
        <begin position="99"/>
        <end position="127"/>
    </location>
</feature>
<comment type="subcellular location">
    <subcellularLocation>
        <location evidence="1">Mitochondrion matrix</location>
    </subcellularLocation>
</comment>
<dbReference type="AlphaFoldDB" id="A0A9D5DDH8"/>
<dbReference type="Proteomes" id="UP001085076">
    <property type="component" value="Miscellaneous, Linkage group lg01"/>
</dbReference>
<organism evidence="7 8">
    <name type="scientific">Dioscorea zingiberensis</name>
    <dbReference type="NCBI Taxonomy" id="325984"/>
    <lineage>
        <taxon>Eukaryota</taxon>
        <taxon>Viridiplantae</taxon>
        <taxon>Streptophyta</taxon>
        <taxon>Embryophyta</taxon>
        <taxon>Tracheophyta</taxon>
        <taxon>Spermatophyta</taxon>
        <taxon>Magnoliopsida</taxon>
        <taxon>Liliopsida</taxon>
        <taxon>Dioscoreales</taxon>
        <taxon>Dioscoreaceae</taxon>
        <taxon>Dioscorea</taxon>
    </lineage>
</organism>
<evidence type="ECO:0000259" key="6">
    <source>
        <dbReference type="Pfam" id="PF05347"/>
    </source>
</evidence>
<keyword evidence="3" id="KW-0143">Chaperone</keyword>
<name>A0A9D5DDH8_9LILI</name>
<accession>A0A9D5DDH8</accession>
<dbReference type="GO" id="GO:0005759">
    <property type="term" value="C:mitochondrial matrix"/>
    <property type="evidence" value="ECO:0007669"/>
    <property type="project" value="UniProtKB-SubCell"/>
</dbReference>
<dbReference type="GO" id="GO:0034553">
    <property type="term" value="P:mitochondrial respiratory chain complex II assembly"/>
    <property type="evidence" value="ECO:0007669"/>
    <property type="project" value="InterPro"/>
</dbReference>
<protein>
    <recommendedName>
        <fullName evidence="6">Complex 1 LYR protein domain-containing protein</fullName>
    </recommendedName>
</protein>
<feature type="compositionally biased region" description="Basic and acidic residues" evidence="5">
    <location>
        <begin position="102"/>
        <end position="118"/>
    </location>
</feature>
<comment type="caution">
    <text evidence="7">The sequence shown here is derived from an EMBL/GenBank/DDBJ whole genome shotgun (WGS) entry which is preliminary data.</text>
</comment>
<reference evidence="7" key="2">
    <citation type="journal article" date="2022" name="Hortic Res">
        <title>The genome of Dioscorea zingiberensis sheds light on the biosynthesis, origin and evolution of the medicinally important diosgenin saponins.</title>
        <authorList>
            <person name="Li Y."/>
            <person name="Tan C."/>
            <person name="Li Z."/>
            <person name="Guo J."/>
            <person name="Li S."/>
            <person name="Chen X."/>
            <person name="Wang C."/>
            <person name="Dai X."/>
            <person name="Yang H."/>
            <person name="Song W."/>
            <person name="Hou L."/>
            <person name="Xu J."/>
            <person name="Tong Z."/>
            <person name="Xu A."/>
            <person name="Yuan X."/>
            <person name="Wang W."/>
            <person name="Yang Q."/>
            <person name="Chen L."/>
            <person name="Sun Z."/>
            <person name="Wang K."/>
            <person name="Pan B."/>
            <person name="Chen J."/>
            <person name="Bao Y."/>
            <person name="Liu F."/>
            <person name="Qi X."/>
            <person name="Gang D.R."/>
            <person name="Wen J."/>
            <person name="Li J."/>
        </authorList>
    </citation>
    <scope>NUCLEOTIDE SEQUENCE</scope>
    <source>
        <strain evidence="7">Dzin_1.0</strain>
    </source>
</reference>
<reference evidence="7" key="1">
    <citation type="submission" date="2021-03" db="EMBL/GenBank/DDBJ databases">
        <authorList>
            <person name="Li Z."/>
            <person name="Yang C."/>
        </authorList>
    </citation>
    <scope>NUCLEOTIDE SEQUENCE</scope>
    <source>
        <strain evidence="7">Dzin_1.0</strain>
        <tissue evidence="7">Leaf</tissue>
    </source>
</reference>
<evidence type="ECO:0000256" key="4">
    <source>
        <dbReference type="ARBA" id="ARBA00025715"/>
    </source>
</evidence>
<dbReference type="CDD" id="cd20268">
    <property type="entry name" value="Complex1_LYR_SDHAF1_LYRM8"/>
    <property type="match status" value="1"/>
</dbReference>
<dbReference type="InterPro" id="IPR045295">
    <property type="entry name" value="Complex1_LYR_SDHAF1_LYRM8"/>
</dbReference>
<evidence type="ECO:0000313" key="7">
    <source>
        <dbReference type="EMBL" id="KAJ0989534.1"/>
    </source>
</evidence>
<evidence type="ECO:0000256" key="1">
    <source>
        <dbReference type="ARBA" id="ARBA00004305"/>
    </source>
</evidence>
<evidence type="ECO:0000256" key="3">
    <source>
        <dbReference type="ARBA" id="ARBA00023186"/>
    </source>
</evidence>
<dbReference type="Pfam" id="PF05347">
    <property type="entry name" value="Complex1_LYR"/>
    <property type="match status" value="1"/>
</dbReference>
<evidence type="ECO:0000313" key="8">
    <source>
        <dbReference type="Proteomes" id="UP001085076"/>
    </source>
</evidence>
<keyword evidence="8" id="KW-1185">Reference proteome</keyword>
<dbReference type="OrthoDB" id="273010at2759"/>
<dbReference type="InterPro" id="IPR008011">
    <property type="entry name" value="Complex1_LYR_dom"/>
</dbReference>
<evidence type="ECO:0000256" key="5">
    <source>
        <dbReference type="SAM" id="MobiDB-lite"/>
    </source>
</evidence>
<gene>
    <name evidence="7" type="ORF">J5N97_007890</name>
</gene>
<dbReference type="PANTHER" id="PTHR13675:SF1">
    <property type="entry name" value="SUCCINATE DEHYDROGENASE ASSEMBLY FACTOR 1, MITOCHONDRIAL"/>
    <property type="match status" value="1"/>
</dbReference>
<sequence length="127" mass="14231">MASRSKLSGMQKQVLGLYRNFLRAARKKPPEECSRIKSIISAEFHENARNVDRKNFLYIEYLIRRGKKQLEQLNNPGIVGLSTFKFTSSSSAAAINISLDDQNSKPESPKLHVDEPDNKPAVNATIG</sequence>
<evidence type="ECO:0000256" key="2">
    <source>
        <dbReference type="ARBA" id="ARBA00023128"/>
    </source>
</evidence>
<comment type="similarity">
    <text evidence="4">Belongs to the complex I LYR family. SDHAF1 subfamily.</text>
</comment>
<dbReference type="EMBL" id="JAGGNH010000001">
    <property type="protein sequence ID" value="KAJ0989534.1"/>
    <property type="molecule type" value="Genomic_DNA"/>
</dbReference>